<dbReference type="Gene3D" id="3.30.565.10">
    <property type="entry name" value="Histidine kinase-like ATPase, C-terminal domain"/>
    <property type="match status" value="1"/>
</dbReference>
<name>A0ABV8JQP2_9FLAO</name>
<accession>A0ABV8JQP2</accession>
<evidence type="ECO:0000313" key="3">
    <source>
        <dbReference type="EMBL" id="MFC4096376.1"/>
    </source>
</evidence>
<organism evidence="3 4">
    <name type="scientific">Euzebyella saccharophila</name>
    <dbReference type="NCBI Taxonomy" id="679664"/>
    <lineage>
        <taxon>Bacteria</taxon>
        <taxon>Pseudomonadati</taxon>
        <taxon>Bacteroidota</taxon>
        <taxon>Flavobacteriia</taxon>
        <taxon>Flavobacteriales</taxon>
        <taxon>Flavobacteriaceae</taxon>
        <taxon>Euzebyella</taxon>
    </lineage>
</organism>
<feature type="transmembrane region" description="Helical" evidence="1">
    <location>
        <begin position="103"/>
        <end position="125"/>
    </location>
</feature>
<comment type="caution">
    <text evidence="3">The sequence shown here is derived from an EMBL/GenBank/DDBJ whole genome shotgun (WGS) entry which is preliminary data.</text>
</comment>
<dbReference type="Proteomes" id="UP001595814">
    <property type="component" value="Unassembled WGS sequence"/>
</dbReference>
<dbReference type="PANTHER" id="PTHR34220:SF7">
    <property type="entry name" value="SENSOR HISTIDINE KINASE YPDA"/>
    <property type="match status" value="1"/>
</dbReference>
<evidence type="ECO:0000313" key="4">
    <source>
        <dbReference type="Proteomes" id="UP001595814"/>
    </source>
</evidence>
<protein>
    <submittedName>
        <fullName evidence="3">Sensor histidine kinase</fullName>
        <ecNumber evidence="3">2.7.13.3</ecNumber>
    </submittedName>
</protein>
<keyword evidence="3" id="KW-0808">Transferase</keyword>
<dbReference type="InterPro" id="IPR010559">
    <property type="entry name" value="Sig_transdc_His_kin_internal"/>
</dbReference>
<dbReference type="RefSeq" id="WP_192463273.1">
    <property type="nucleotide sequence ID" value="NZ_JACYFJ010000007.1"/>
</dbReference>
<dbReference type="InterPro" id="IPR050640">
    <property type="entry name" value="Bact_2-comp_sensor_kinase"/>
</dbReference>
<keyword evidence="4" id="KW-1185">Reference proteome</keyword>
<sequence length="335" mass="38879">MNTSFITRGELLFQAILHIIVFLFYSFDRNNPGISYDHFLFFAIYTIASVIITYYLMPKYLYKKRYGTFTGLTICVFFTVIMIEELLETVLFPGTIRASIVPGIYYAFFDILPVLAILAGFKFAWDAIGSQQEVEKLRNYVQESELQFLKSQINPHFLFNNLNNLYSYALEGSSKTPEIILEMSGVLRYMLYECKEKLVPLNKEIEQLSNFIKLYKLQIEERGKVNFTEGTMDSGFKIASLILVVFIENAFKHSQSGQSKDIEIDIEVSMEDNHLTFVCKNNFEQVTSMDTVAKGIGLKNVRKRLELLYPDKHKLEIKETHNQFAVFLTMQLEKM</sequence>
<keyword evidence="3" id="KW-0418">Kinase</keyword>
<dbReference type="InterPro" id="IPR036890">
    <property type="entry name" value="HATPase_C_sf"/>
</dbReference>
<feature type="transmembrane region" description="Helical" evidence="1">
    <location>
        <begin position="39"/>
        <end position="57"/>
    </location>
</feature>
<gene>
    <name evidence="3" type="ORF">ACFOUT_10865</name>
</gene>
<dbReference type="EMBL" id="JBHSAW010000006">
    <property type="protein sequence ID" value="MFC4096376.1"/>
    <property type="molecule type" value="Genomic_DNA"/>
</dbReference>
<keyword evidence="1" id="KW-0472">Membrane</keyword>
<dbReference type="SUPFAM" id="SSF55874">
    <property type="entry name" value="ATPase domain of HSP90 chaperone/DNA topoisomerase II/histidine kinase"/>
    <property type="match status" value="1"/>
</dbReference>
<dbReference type="EC" id="2.7.13.3" evidence="3"/>
<dbReference type="Pfam" id="PF06580">
    <property type="entry name" value="His_kinase"/>
    <property type="match status" value="1"/>
</dbReference>
<evidence type="ECO:0000259" key="2">
    <source>
        <dbReference type="Pfam" id="PF06580"/>
    </source>
</evidence>
<dbReference type="PANTHER" id="PTHR34220">
    <property type="entry name" value="SENSOR HISTIDINE KINASE YPDA"/>
    <property type="match status" value="1"/>
</dbReference>
<keyword evidence="1" id="KW-0812">Transmembrane</keyword>
<evidence type="ECO:0000256" key="1">
    <source>
        <dbReference type="SAM" id="Phobius"/>
    </source>
</evidence>
<dbReference type="GO" id="GO:0004673">
    <property type="term" value="F:protein histidine kinase activity"/>
    <property type="evidence" value="ECO:0007669"/>
    <property type="project" value="UniProtKB-EC"/>
</dbReference>
<feature type="transmembrane region" description="Helical" evidence="1">
    <location>
        <begin position="66"/>
        <end position="83"/>
    </location>
</feature>
<feature type="transmembrane region" description="Helical" evidence="1">
    <location>
        <begin position="12"/>
        <end position="27"/>
    </location>
</feature>
<keyword evidence="1" id="KW-1133">Transmembrane helix</keyword>
<feature type="domain" description="Signal transduction histidine kinase internal region" evidence="2">
    <location>
        <begin position="144"/>
        <end position="222"/>
    </location>
</feature>
<proteinExistence type="predicted"/>
<reference evidence="4" key="1">
    <citation type="journal article" date="2019" name="Int. J. Syst. Evol. Microbiol.">
        <title>The Global Catalogue of Microorganisms (GCM) 10K type strain sequencing project: providing services to taxonomists for standard genome sequencing and annotation.</title>
        <authorList>
            <consortium name="The Broad Institute Genomics Platform"/>
            <consortium name="The Broad Institute Genome Sequencing Center for Infectious Disease"/>
            <person name="Wu L."/>
            <person name="Ma J."/>
        </authorList>
    </citation>
    <scope>NUCLEOTIDE SEQUENCE [LARGE SCALE GENOMIC DNA]</scope>
    <source>
        <strain evidence="4">CECT 7477</strain>
    </source>
</reference>